<accession>A0ACC2BL72</accession>
<comment type="caution">
    <text evidence="1">The sequence shown here is derived from an EMBL/GenBank/DDBJ whole genome shotgun (WGS) entry which is preliminary data.</text>
</comment>
<proteinExistence type="predicted"/>
<dbReference type="Proteomes" id="UP001162992">
    <property type="component" value="Chromosome 14"/>
</dbReference>
<gene>
    <name evidence="1" type="ORF">O6H91_14G005600</name>
</gene>
<evidence type="ECO:0000313" key="1">
    <source>
        <dbReference type="EMBL" id="KAJ7530490.1"/>
    </source>
</evidence>
<name>A0ACC2BL72_DIPCM</name>
<organism evidence="1 2">
    <name type="scientific">Diphasiastrum complanatum</name>
    <name type="common">Issler's clubmoss</name>
    <name type="synonym">Lycopodium complanatum</name>
    <dbReference type="NCBI Taxonomy" id="34168"/>
    <lineage>
        <taxon>Eukaryota</taxon>
        <taxon>Viridiplantae</taxon>
        <taxon>Streptophyta</taxon>
        <taxon>Embryophyta</taxon>
        <taxon>Tracheophyta</taxon>
        <taxon>Lycopodiopsida</taxon>
        <taxon>Lycopodiales</taxon>
        <taxon>Lycopodiaceae</taxon>
        <taxon>Lycopodioideae</taxon>
        <taxon>Diphasiastrum</taxon>
    </lineage>
</organism>
<dbReference type="EMBL" id="CM055105">
    <property type="protein sequence ID" value="KAJ7530490.1"/>
    <property type="molecule type" value="Genomic_DNA"/>
</dbReference>
<protein>
    <submittedName>
        <fullName evidence="1">Uncharacterized protein</fullName>
    </submittedName>
</protein>
<keyword evidence="2" id="KW-1185">Reference proteome</keyword>
<sequence length="659" mass="75566">MGYCYGYTNRYDGIGYQKMMESLGNGGKILKKKKKQGSEEIRVDLSCCRYDILRIVIAKFGWEEVENNDDKGWHLCWTDTSIGPERLMSLRRGQKVNHFVGMLQICRKKSLARHLSTMRKLFPSLYKFSPRGYILPNQLSKFLTCFNISSPRTYILKPDNGCQGRGVVLVQSVSDVKQVLKGFPGADLLAQKYLTKPMLVNGYKFDLRIYVLILSCDSLRLYLYSYKTCLNEDDNGRSCFELLGMDVLLDDKCKPWLLEVNHSPSFSTDTPLDHVIKEALISDTLKLIQLDPLVISKSRIQERRGSKSRLYGKDMAEKENSAAGSFSQDDHLKTLTESQGLEENSQDILGNYEQVYPSRELSLQNMYLNVLAGSEEAFKQSFDMKVKDEIAKVQEERRQEELEKQAAEKKKLKLQFEMRKKARERARLVAVLKQQSMDSTQSNSVIDEDIIAREGENEGKSLLTVGDRKTTQKILSHLRVFEQNLQIKEKLPSTLRVSRRDNEETWRGENDSEDECLDCYFQDPNRLTESKIIASSRNMSPVIYPKLQKVQLLSKKTMLQGIQYEDVLKRSYIRKDLELATFLPEGRNMTKLLLKNPHQKEPTSDDNLLPMCLCSSVAYTKRVPLNHPGLEGAKLTTRSGCIYQAGADKSFLNLSDKRV</sequence>
<reference evidence="2" key="1">
    <citation type="journal article" date="2024" name="Proc. Natl. Acad. Sci. U.S.A.">
        <title>Extraordinary preservation of gene collinearity over three hundred million years revealed in homosporous lycophytes.</title>
        <authorList>
            <person name="Li C."/>
            <person name="Wickell D."/>
            <person name="Kuo L.Y."/>
            <person name="Chen X."/>
            <person name="Nie B."/>
            <person name="Liao X."/>
            <person name="Peng D."/>
            <person name="Ji J."/>
            <person name="Jenkins J."/>
            <person name="Williams M."/>
            <person name="Shu S."/>
            <person name="Plott C."/>
            <person name="Barry K."/>
            <person name="Rajasekar S."/>
            <person name="Grimwood J."/>
            <person name="Han X."/>
            <person name="Sun S."/>
            <person name="Hou Z."/>
            <person name="He W."/>
            <person name="Dai G."/>
            <person name="Sun C."/>
            <person name="Schmutz J."/>
            <person name="Leebens-Mack J.H."/>
            <person name="Li F.W."/>
            <person name="Wang L."/>
        </authorList>
    </citation>
    <scope>NUCLEOTIDE SEQUENCE [LARGE SCALE GENOMIC DNA]</scope>
    <source>
        <strain evidence="2">cv. PW_Plant_1</strain>
    </source>
</reference>
<evidence type="ECO:0000313" key="2">
    <source>
        <dbReference type="Proteomes" id="UP001162992"/>
    </source>
</evidence>